<proteinExistence type="inferred from homology"/>
<dbReference type="Pfam" id="PF00480">
    <property type="entry name" value="ROK"/>
    <property type="match status" value="1"/>
</dbReference>
<comment type="caution">
    <text evidence="3">The sequence shown here is derived from an EMBL/GenBank/DDBJ whole genome shotgun (WGS) entry which is preliminary data.</text>
</comment>
<feature type="compositionally biased region" description="Low complexity" evidence="2">
    <location>
        <begin position="307"/>
        <end position="318"/>
    </location>
</feature>
<dbReference type="Proteomes" id="UP000239494">
    <property type="component" value="Unassembled WGS sequence"/>
</dbReference>
<name>A0A2T0SZI0_9PSEU</name>
<organism evidence="3 4">
    <name type="scientific">Umezawaea tangerina</name>
    <dbReference type="NCBI Taxonomy" id="84725"/>
    <lineage>
        <taxon>Bacteria</taxon>
        <taxon>Bacillati</taxon>
        <taxon>Actinomycetota</taxon>
        <taxon>Actinomycetes</taxon>
        <taxon>Pseudonocardiales</taxon>
        <taxon>Pseudonocardiaceae</taxon>
        <taxon>Umezawaea</taxon>
    </lineage>
</organism>
<comment type="similarity">
    <text evidence="1">Belongs to the ROK (NagC/XylR) family.</text>
</comment>
<feature type="region of interest" description="Disordered" evidence="2">
    <location>
        <begin position="307"/>
        <end position="326"/>
    </location>
</feature>
<dbReference type="AlphaFoldDB" id="A0A2T0SZI0"/>
<dbReference type="PANTHER" id="PTHR18964">
    <property type="entry name" value="ROK (REPRESSOR, ORF, KINASE) FAMILY"/>
    <property type="match status" value="1"/>
</dbReference>
<keyword evidence="3" id="KW-0418">Kinase</keyword>
<dbReference type="InterPro" id="IPR049874">
    <property type="entry name" value="ROK_cs"/>
</dbReference>
<keyword evidence="4" id="KW-1185">Reference proteome</keyword>
<dbReference type="Gene3D" id="3.30.420.40">
    <property type="match status" value="2"/>
</dbReference>
<dbReference type="PROSITE" id="PS01125">
    <property type="entry name" value="ROK"/>
    <property type="match status" value="1"/>
</dbReference>
<accession>A0A2T0SZI0</accession>
<sequence length="326" mass="32198">MPRNPDLALAVDVGGTKLATALVEVDGTVTHRRSAATPPGDADAVWLALADQVRELVAVAGGALTGVGIASAAPMDVRTGTVSPVNIPGWRGFPLVERVAALVPGLPVRLAGDAVCMALAEYHHGAGRGSDALLGMVVSTGIGGGFVFDGRPHLGAAGNAGHVGHFVLDPDGPLCPCGARGCAEAIASGPSIVRWALERGWSPDGDADGLSLAASAHAGDPVALAAFHRSGEAVARVITVAAALCEVDRVVVGGGVAQAWGLLGPAIADSLGGWPGLDFMRRVDVLPALLGVDSGLVGAAALVRSPGSPAGGAAAVPRESAAPSAR</sequence>
<dbReference type="OrthoDB" id="8772678at2"/>
<dbReference type="GO" id="GO:0016301">
    <property type="term" value="F:kinase activity"/>
    <property type="evidence" value="ECO:0007669"/>
    <property type="project" value="UniProtKB-KW"/>
</dbReference>
<dbReference type="SUPFAM" id="SSF53067">
    <property type="entry name" value="Actin-like ATPase domain"/>
    <property type="match status" value="1"/>
</dbReference>
<dbReference type="InterPro" id="IPR043129">
    <property type="entry name" value="ATPase_NBD"/>
</dbReference>
<reference evidence="3 4" key="1">
    <citation type="submission" date="2018-03" db="EMBL/GenBank/DDBJ databases">
        <title>Genomic Encyclopedia of Archaeal and Bacterial Type Strains, Phase II (KMG-II): from individual species to whole genera.</title>
        <authorList>
            <person name="Goeker M."/>
        </authorList>
    </citation>
    <scope>NUCLEOTIDE SEQUENCE [LARGE SCALE GENOMIC DNA]</scope>
    <source>
        <strain evidence="3 4">DSM 44720</strain>
    </source>
</reference>
<evidence type="ECO:0000313" key="4">
    <source>
        <dbReference type="Proteomes" id="UP000239494"/>
    </source>
</evidence>
<dbReference type="EMBL" id="PVTF01000008">
    <property type="protein sequence ID" value="PRY38763.1"/>
    <property type="molecule type" value="Genomic_DNA"/>
</dbReference>
<evidence type="ECO:0000313" key="3">
    <source>
        <dbReference type="EMBL" id="PRY38763.1"/>
    </source>
</evidence>
<gene>
    <name evidence="3" type="ORF">CLV43_108163</name>
</gene>
<dbReference type="PANTHER" id="PTHR18964:SF169">
    <property type="entry name" value="N-ACETYLMANNOSAMINE KINASE"/>
    <property type="match status" value="1"/>
</dbReference>
<dbReference type="InterPro" id="IPR000600">
    <property type="entry name" value="ROK"/>
</dbReference>
<dbReference type="RefSeq" id="WP_106190067.1">
    <property type="nucleotide sequence ID" value="NZ_PVTF01000008.1"/>
</dbReference>
<protein>
    <submittedName>
        <fullName evidence="3">Glucokinase</fullName>
    </submittedName>
</protein>
<keyword evidence="3" id="KW-0808">Transferase</keyword>
<evidence type="ECO:0000256" key="1">
    <source>
        <dbReference type="ARBA" id="ARBA00006479"/>
    </source>
</evidence>
<evidence type="ECO:0000256" key="2">
    <source>
        <dbReference type="SAM" id="MobiDB-lite"/>
    </source>
</evidence>